<dbReference type="InterPro" id="IPR009056">
    <property type="entry name" value="Cyt_c-like_dom"/>
</dbReference>
<sequence>MSKLASLLVPGLAGTGVLIGGAYVAANMMVPQVHTPVAATLGLTAQAQQTAPADTVVFDLGRPATAAEIAAWDIDIRPDGAGLPDGSGDVWTGEDLYIDNCAVCHGDFGEAIGRWPVLAGGQGSLTNDRPVKTIGSYWPYLSTVYDYVNRAMPFGNAQSLTDDEVYAVTAYLLYLNDLVDDDFVLDRETLSTFEMPNRDAFYMDDRADTEYAIFTGEPCMENCKDTVEITARAAVVDVTPEDEAARIARQAAATGTDIGVTEADASAQVAAAETDDPVEEGTTPLAATATDNALADAGPDPELVAAGEKVFKQCSACHQVGDGARNRTGPMLNGIVDHPAGVVEGFRYSKVFGQFAEDGLVWTPEELSAFLAAPRDYAPRTKMSFRGLESDDDLAAVIAYLGTFAQ</sequence>
<evidence type="ECO:0000313" key="8">
    <source>
        <dbReference type="EMBL" id="CTQ51223.1"/>
    </source>
</evidence>
<dbReference type="OrthoDB" id="9779283at2"/>
<feature type="domain" description="Cytochrome c" evidence="7">
    <location>
        <begin position="302"/>
        <end position="405"/>
    </location>
</feature>
<feature type="domain" description="Cytochrome c" evidence="7">
    <location>
        <begin position="88"/>
        <end position="176"/>
    </location>
</feature>
<organism evidence="8 9">
    <name type="scientific">Jannaschia donghaensis</name>
    <dbReference type="NCBI Taxonomy" id="420998"/>
    <lineage>
        <taxon>Bacteria</taxon>
        <taxon>Pseudomonadati</taxon>
        <taxon>Pseudomonadota</taxon>
        <taxon>Alphaproteobacteria</taxon>
        <taxon>Rhodobacterales</taxon>
        <taxon>Roseobacteraceae</taxon>
        <taxon>Jannaschia</taxon>
    </lineage>
</organism>
<dbReference type="PANTHER" id="PTHR35008:SF8">
    <property type="entry name" value="ALCOHOL DEHYDROGENASE CYTOCHROME C SUBUNIT"/>
    <property type="match status" value="1"/>
</dbReference>
<name>A0A0M6YNW8_9RHOB</name>
<dbReference type="GO" id="GO:0020037">
    <property type="term" value="F:heme binding"/>
    <property type="evidence" value="ECO:0007669"/>
    <property type="project" value="InterPro"/>
</dbReference>
<dbReference type="InterPro" id="IPR051459">
    <property type="entry name" value="Cytochrome_c-type_DH"/>
</dbReference>
<dbReference type="EMBL" id="CXSU01000012">
    <property type="protein sequence ID" value="CTQ51223.1"/>
    <property type="molecule type" value="Genomic_DNA"/>
</dbReference>
<dbReference type="Gene3D" id="1.10.760.10">
    <property type="entry name" value="Cytochrome c-like domain"/>
    <property type="match status" value="2"/>
</dbReference>
<dbReference type="PRINTS" id="PR00604">
    <property type="entry name" value="CYTCHRMECIAB"/>
</dbReference>
<dbReference type="SUPFAM" id="SSF46626">
    <property type="entry name" value="Cytochrome c"/>
    <property type="match status" value="2"/>
</dbReference>
<accession>A0A0M6YNW8</accession>
<keyword evidence="3 6" id="KW-0479">Metal-binding</keyword>
<dbReference type="GO" id="GO:0009055">
    <property type="term" value="F:electron transfer activity"/>
    <property type="evidence" value="ECO:0007669"/>
    <property type="project" value="InterPro"/>
</dbReference>
<dbReference type="Proteomes" id="UP000049222">
    <property type="component" value="Unassembled WGS sequence"/>
</dbReference>
<reference evidence="8 9" key="1">
    <citation type="submission" date="2015-07" db="EMBL/GenBank/DDBJ databases">
        <authorList>
            <person name="Noorani M."/>
        </authorList>
    </citation>
    <scope>NUCLEOTIDE SEQUENCE [LARGE SCALE GENOMIC DNA]</scope>
    <source>
        <strain evidence="8 9">CECT 7802</strain>
    </source>
</reference>
<dbReference type="AlphaFoldDB" id="A0A0M6YNW8"/>
<evidence type="ECO:0000256" key="6">
    <source>
        <dbReference type="PROSITE-ProRule" id="PRU00433"/>
    </source>
</evidence>
<evidence type="ECO:0000256" key="5">
    <source>
        <dbReference type="ARBA" id="ARBA00023004"/>
    </source>
</evidence>
<dbReference type="PANTHER" id="PTHR35008">
    <property type="entry name" value="BLL4482 PROTEIN-RELATED"/>
    <property type="match status" value="1"/>
</dbReference>
<dbReference type="InterPro" id="IPR036909">
    <property type="entry name" value="Cyt_c-like_dom_sf"/>
</dbReference>
<keyword evidence="9" id="KW-1185">Reference proteome</keyword>
<evidence type="ECO:0000256" key="3">
    <source>
        <dbReference type="ARBA" id="ARBA00022723"/>
    </source>
</evidence>
<evidence type="ECO:0000256" key="1">
    <source>
        <dbReference type="ARBA" id="ARBA00022448"/>
    </source>
</evidence>
<evidence type="ECO:0000313" key="9">
    <source>
        <dbReference type="Proteomes" id="UP000049222"/>
    </source>
</evidence>
<keyword evidence="1" id="KW-0813">Transport</keyword>
<dbReference type="InterPro" id="IPR002327">
    <property type="entry name" value="Cyt_c_1A/1B"/>
</dbReference>
<evidence type="ECO:0000259" key="7">
    <source>
        <dbReference type="PROSITE" id="PS51007"/>
    </source>
</evidence>
<evidence type="ECO:0000256" key="4">
    <source>
        <dbReference type="ARBA" id="ARBA00022982"/>
    </source>
</evidence>
<evidence type="ECO:0000256" key="2">
    <source>
        <dbReference type="ARBA" id="ARBA00022617"/>
    </source>
</evidence>
<dbReference type="RefSeq" id="WP_083481201.1">
    <property type="nucleotide sequence ID" value="NZ_CXSU01000012.1"/>
</dbReference>
<proteinExistence type="predicted"/>
<keyword evidence="4" id="KW-0249">Electron transport</keyword>
<protein>
    <submittedName>
        <fullName evidence="8">Cytochrome c2</fullName>
    </submittedName>
</protein>
<gene>
    <name evidence="8" type="ORF">JDO7802_03262</name>
</gene>
<dbReference type="GO" id="GO:0046872">
    <property type="term" value="F:metal ion binding"/>
    <property type="evidence" value="ECO:0007669"/>
    <property type="project" value="UniProtKB-KW"/>
</dbReference>
<keyword evidence="5 6" id="KW-0408">Iron</keyword>
<keyword evidence="2 6" id="KW-0349">Heme</keyword>
<dbReference type="STRING" id="420998.JDO7802_03262"/>
<dbReference type="Pfam" id="PF00034">
    <property type="entry name" value="Cytochrom_C"/>
    <property type="match status" value="2"/>
</dbReference>
<dbReference type="PROSITE" id="PS51007">
    <property type="entry name" value="CYTC"/>
    <property type="match status" value="2"/>
</dbReference>